<dbReference type="InterPro" id="IPR011060">
    <property type="entry name" value="RibuloseP-bd_barrel"/>
</dbReference>
<feature type="active site" description="Proton donor" evidence="9">
    <location>
        <position position="72"/>
    </location>
</feature>
<feature type="binding site" evidence="9 11">
    <location>
        <position position="226"/>
    </location>
    <ligand>
        <name>substrate</name>
    </ligand>
</feature>
<dbReference type="PANTHER" id="PTHR32119">
    <property type="entry name" value="OROTIDINE 5'-PHOSPHATE DECARBOXYLASE"/>
    <property type="match status" value="1"/>
</dbReference>
<feature type="active site" description="For OMPdecase activity" evidence="10">
    <location>
        <position position="72"/>
    </location>
</feature>
<dbReference type="EC" id="4.1.1.23" evidence="9"/>
<feature type="domain" description="Orotidine 5'-phosphate decarboxylase" evidence="13">
    <location>
        <begin position="14"/>
        <end position="242"/>
    </location>
</feature>
<comment type="subunit">
    <text evidence="3 9">Homodimer.</text>
</comment>
<comment type="pathway">
    <text evidence="2 9 12">Pyrimidine metabolism; UMP biosynthesis via de novo pathway; UMP from orotate: step 2/2.</text>
</comment>
<comment type="caution">
    <text evidence="14">The sequence shown here is derived from an EMBL/GenBank/DDBJ whole genome shotgun (WGS) entry which is preliminary data.</text>
</comment>
<protein>
    <recommendedName>
        <fullName evidence="9">Orotidine 5'-phosphate decarboxylase</fullName>
        <ecNumber evidence="9">4.1.1.23</ecNumber>
    </recommendedName>
    <alternativeName>
        <fullName evidence="9">OMP decarboxylase</fullName>
        <shortName evidence="9">OMPDCase</shortName>
        <shortName evidence="9">OMPdecase</shortName>
    </alternativeName>
</protein>
<dbReference type="Gene3D" id="3.20.20.70">
    <property type="entry name" value="Aldolase class I"/>
    <property type="match status" value="1"/>
</dbReference>
<evidence type="ECO:0000256" key="4">
    <source>
        <dbReference type="ARBA" id="ARBA00022793"/>
    </source>
</evidence>
<dbReference type="EMBL" id="AZEC01000015">
    <property type="protein sequence ID" value="KRL10047.1"/>
    <property type="molecule type" value="Genomic_DNA"/>
</dbReference>
<dbReference type="Pfam" id="PF00215">
    <property type="entry name" value="OMPdecase"/>
    <property type="match status" value="1"/>
</dbReference>
<evidence type="ECO:0000313" key="14">
    <source>
        <dbReference type="EMBL" id="KRL10047.1"/>
    </source>
</evidence>
<dbReference type="InterPro" id="IPR001754">
    <property type="entry name" value="OMPdeCOase_dom"/>
</dbReference>
<dbReference type="InterPro" id="IPR018089">
    <property type="entry name" value="OMPdecase_AS"/>
</dbReference>
<evidence type="ECO:0000256" key="1">
    <source>
        <dbReference type="ARBA" id="ARBA00002356"/>
    </source>
</evidence>
<dbReference type="SMART" id="SM00934">
    <property type="entry name" value="OMPdecase"/>
    <property type="match status" value="1"/>
</dbReference>
<evidence type="ECO:0000313" key="15">
    <source>
        <dbReference type="Proteomes" id="UP000051330"/>
    </source>
</evidence>
<dbReference type="GO" id="GO:0006207">
    <property type="term" value="P:'de novo' pyrimidine nucleobase biosynthetic process"/>
    <property type="evidence" value="ECO:0007669"/>
    <property type="project" value="InterPro"/>
</dbReference>
<comment type="function">
    <text evidence="1 9">Catalyzes the decarboxylation of orotidine 5'-monophosphate (OMP) to uridine 5'-monophosphate (UMP).</text>
</comment>
<evidence type="ECO:0000256" key="3">
    <source>
        <dbReference type="ARBA" id="ARBA00011738"/>
    </source>
</evidence>
<evidence type="ECO:0000256" key="5">
    <source>
        <dbReference type="ARBA" id="ARBA00022975"/>
    </source>
</evidence>
<keyword evidence="15" id="KW-1185">Reference proteome</keyword>
<accession>A0A0R1MQ34</accession>
<feature type="binding site" evidence="9 11">
    <location>
        <position position="134"/>
    </location>
    <ligand>
        <name>substrate</name>
    </ligand>
</feature>
<feature type="binding site" evidence="9 11">
    <location>
        <position position="20"/>
    </location>
    <ligand>
        <name>substrate</name>
    </ligand>
</feature>
<keyword evidence="5 9" id="KW-0665">Pyrimidine biosynthesis</keyword>
<proteinExistence type="inferred from homology"/>
<dbReference type="InterPro" id="IPR013785">
    <property type="entry name" value="Aldolase_TIM"/>
</dbReference>
<dbReference type="Proteomes" id="UP000051330">
    <property type="component" value="Unassembled WGS sequence"/>
</dbReference>
<evidence type="ECO:0000256" key="12">
    <source>
        <dbReference type="RuleBase" id="RU000512"/>
    </source>
</evidence>
<evidence type="ECO:0000256" key="11">
    <source>
        <dbReference type="PIRSR" id="PIRSR614732-2"/>
    </source>
</evidence>
<feature type="active site" description="For OMPdecase activity" evidence="10">
    <location>
        <position position="70"/>
    </location>
</feature>
<dbReference type="PATRIC" id="fig|1423792.3.peg.997"/>
<dbReference type="CDD" id="cd04725">
    <property type="entry name" value="OMP_decarboxylase_like"/>
    <property type="match status" value="1"/>
</dbReference>
<feature type="binding site" evidence="9 11">
    <location>
        <position position="206"/>
    </location>
    <ligand>
        <name>substrate</name>
    </ligand>
</feature>
<dbReference type="FunFam" id="3.20.20.70:FF:000015">
    <property type="entry name" value="Orotidine 5'-phosphate decarboxylase"/>
    <property type="match status" value="1"/>
</dbReference>
<reference evidence="14 15" key="1">
    <citation type="journal article" date="2015" name="Genome Announc.">
        <title>Expanding the biotechnology potential of lactobacilli through comparative genomics of 213 strains and associated genera.</title>
        <authorList>
            <person name="Sun Z."/>
            <person name="Harris H.M."/>
            <person name="McCann A."/>
            <person name="Guo C."/>
            <person name="Argimon S."/>
            <person name="Zhang W."/>
            <person name="Yang X."/>
            <person name="Jeffery I.B."/>
            <person name="Cooney J.C."/>
            <person name="Kagawa T.F."/>
            <person name="Liu W."/>
            <person name="Song Y."/>
            <person name="Salvetti E."/>
            <person name="Wrobel A."/>
            <person name="Rasinkangas P."/>
            <person name="Parkhill J."/>
            <person name="Rea M.C."/>
            <person name="O'Sullivan O."/>
            <person name="Ritari J."/>
            <person name="Douillard F.P."/>
            <person name="Paul Ross R."/>
            <person name="Yang R."/>
            <person name="Briner A.E."/>
            <person name="Felis G.E."/>
            <person name="de Vos W.M."/>
            <person name="Barrangou R."/>
            <person name="Klaenhammer T.R."/>
            <person name="Caufield P.W."/>
            <person name="Cui Y."/>
            <person name="Zhang H."/>
            <person name="O'Toole P.W."/>
        </authorList>
    </citation>
    <scope>NUCLEOTIDE SEQUENCE [LARGE SCALE GENOMIC DNA]</scope>
    <source>
        <strain evidence="14 15">DSM 12744</strain>
    </source>
</reference>
<comment type="similarity">
    <text evidence="8 9">Belongs to the OMP decarboxylase family. Type 1 subfamily.</text>
</comment>
<evidence type="ECO:0000259" key="13">
    <source>
        <dbReference type="SMART" id="SM00934"/>
    </source>
</evidence>
<dbReference type="GO" id="GO:0004590">
    <property type="term" value="F:orotidine-5'-phosphate decarboxylase activity"/>
    <property type="evidence" value="ECO:0007669"/>
    <property type="project" value="UniProtKB-UniRule"/>
</dbReference>
<dbReference type="NCBIfam" id="TIGR01740">
    <property type="entry name" value="pyrF"/>
    <property type="match status" value="1"/>
</dbReference>
<feature type="binding site" evidence="9">
    <location>
        <begin position="70"/>
        <end position="79"/>
    </location>
    <ligand>
        <name>substrate</name>
    </ligand>
</feature>
<name>A0A0R1MQ34_9LACO</name>
<dbReference type="NCBIfam" id="NF001273">
    <property type="entry name" value="PRK00230.1"/>
    <property type="match status" value="1"/>
</dbReference>
<feature type="binding site" evidence="9 11">
    <location>
        <position position="43"/>
    </location>
    <ligand>
        <name>substrate</name>
    </ligand>
</feature>
<feature type="binding site" evidence="9 11">
    <location>
        <position position="227"/>
    </location>
    <ligand>
        <name>substrate</name>
    </ligand>
</feature>
<dbReference type="GO" id="GO:0044205">
    <property type="term" value="P:'de novo' UMP biosynthetic process"/>
    <property type="evidence" value="ECO:0007669"/>
    <property type="project" value="UniProtKB-UniRule"/>
</dbReference>
<evidence type="ECO:0000256" key="9">
    <source>
        <dbReference type="HAMAP-Rule" id="MF_01200"/>
    </source>
</evidence>
<comment type="catalytic activity">
    <reaction evidence="7 9 12">
        <text>orotidine 5'-phosphate + H(+) = UMP + CO2</text>
        <dbReference type="Rhea" id="RHEA:11596"/>
        <dbReference type="ChEBI" id="CHEBI:15378"/>
        <dbReference type="ChEBI" id="CHEBI:16526"/>
        <dbReference type="ChEBI" id="CHEBI:57538"/>
        <dbReference type="ChEBI" id="CHEBI:57865"/>
        <dbReference type="EC" id="4.1.1.23"/>
    </reaction>
</comment>
<dbReference type="InterPro" id="IPR047596">
    <property type="entry name" value="OMPdecase_bac"/>
</dbReference>
<dbReference type="AlphaFoldDB" id="A0A0R1MQ34"/>
<evidence type="ECO:0000256" key="10">
    <source>
        <dbReference type="PIRSR" id="PIRSR614732-1"/>
    </source>
</evidence>
<sequence>MSNFRKGWQTMAKPVIIALDYADGAAAQALLTQFSGEDDLWIKVGMELFYREGPQFITALRSRGYHVFLDLKLYDIPHTVHQAMQQIGRLGAELTTVTGLGGADMISAAKEGLLEGAAEAGTTAPKLLAITQLTSMDEQAMHVTMQNDDFSLLNSVVHLAQLAATSGADGVISSALEVGKIHDATPAGFLTITPGIRLAEDARDDQSRVVTPRRAAELGSDGIVVGRSITQAKDPVAAYHAISQQFEGSTVY</sequence>
<keyword evidence="6 9" id="KW-0456">Lyase</keyword>
<organism evidence="14 15">
    <name type="scientific">Schleiferilactobacillus perolens DSM 12744</name>
    <dbReference type="NCBI Taxonomy" id="1423792"/>
    <lineage>
        <taxon>Bacteria</taxon>
        <taxon>Bacillati</taxon>
        <taxon>Bacillota</taxon>
        <taxon>Bacilli</taxon>
        <taxon>Lactobacillales</taxon>
        <taxon>Lactobacillaceae</taxon>
        <taxon>Schleiferilactobacillus</taxon>
    </lineage>
</organism>
<dbReference type="STRING" id="1423792.FD09_GL000977"/>
<dbReference type="PROSITE" id="PS00156">
    <property type="entry name" value="OMPDECASE"/>
    <property type="match status" value="1"/>
</dbReference>
<dbReference type="InterPro" id="IPR014732">
    <property type="entry name" value="OMPdecase"/>
</dbReference>
<dbReference type="SUPFAM" id="SSF51366">
    <property type="entry name" value="Ribulose-phoshate binding barrel"/>
    <property type="match status" value="1"/>
</dbReference>
<dbReference type="GO" id="GO:0005829">
    <property type="term" value="C:cytosol"/>
    <property type="evidence" value="ECO:0007669"/>
    <property type="project" value="TreeGrafter"/>
</dbReference>
<dbReference type="HAMAP" id="MF_01200_B">
    <property type="entry name" value="OMPdecase_type1_B"/>
    <property type="match status" value="1"/>
</dbReference>
<feature type="active site" description="For OMPdecase activity" evidence="10">
    <location>
        <position position="75"/>
    </location>
</feature>
<evidence type="ECO:0000256" key="2">
    <source>
        <dbReference type="ARBA" id="ARBA00004861"/>
    </source>
</evidence>
<evidence type="ECO:0000256" key="8">
    <source>
        <dbReference type="ARBA" id="ARBA00061012"/>
    </source>
</evidence>
<dbReference type="UniPathway" id="UPA00070">
    <property type="reaction ID" value="UER00120"/>
</dbReference>
<keyword evidence="4 9" id="KW-0210">Decarboxylase</keyword>
<evidence type="ECO:0000256" key="6">
    <source>
        <dbReference type="ARBA" id="ARBA00023239"/>
    </source>
</evidence>
<dbReference type="PANTHER" id="PTHR32119:SF2">
    <property type="entry name" value="OROTIDINE 5'-PHOSPHATE DECARBOXYLASE"/>
    <property type="match status" value="1"/>
</dbReference>
<gene>
    <name evidence="9" type="primary">pyrF</name>
    <name evidence="14" type="ORF">FD09_GL000977</name>
</gene>
<evidence type="ECO:0000256" key="7">
    <source>
        <dbReference type="ARBA" id="ARBA00049157"/>
    </source>
</evidence>
<feature type="binding site" evidence="9 11">
    <location>
        <position position="197"/>
    </location>
    <ligand>
        <name>substrate</name>
    </ligand>
</feature>